<dbReference type="Pfam" id="PF08268">
    <property type="entry name" value="FBA_3"/>
    <property type="match status" value="1"/>
</dbReference>
<organism evidence="2 3">
    <name type="scientific">Coptis chinensis</name>
    <dbReference type="NCBI Taxonomy" id="261450"/>
    <lineage>
        <taxon>Eukaryota</taxon>
        <taxon>Viridiplantae</taxon>
        <taxon>Streptophyta</taxon>
        <taxon>Embryophyta</taxon>
        <taxon>Tracheophyta</taxon>
        <taxon>Spermatophyta</taxon>
        <taxon>Magnoliopsida</taxon>
        <taxon>Ranunculales</taxon>
        <taxon>Ranunculaceae</taxon>
        <taxon>Coptidoideae</taxon>
        <taxon>Coptis</taxon>
    </lineage>
</organism>
<comment type="caution">
    <text evidence="2">The sequence shown here is derived from an EMBL/GenBank/DDBJ whole genome shotgun (WGS) entry which is preliminary data.</text>
</comment>
<keyword evidence="3" id="KW-1185">Reference proteome</keyword>
<dbReference type="OrthoDB" id="1898354at2759"/>
<evidence type="ECO:0000259" key="1">
    <source>
        <dbReference type="Pfam" id="PF08268"/>
    </source>
</evidence>
<feature type="domain" description="F-box associated beta-propeller type 3" evidence="1">
    <location>
        <begin position="11"/>
        <end position="219"/>
    </location>
</feature>
<dbReference type="PANTHER" id="PTHR31111:SF136">
    <property type="entry name" value="F-BOX ASSOCIATED DOMAIN-CONTAINING PROTEIN"/>
    <property type="match status" value="1"/>
</dbReference>
<sequence length="252" mass="29122">MVPSFISTFSNGNILHSLVYDSVSEKYKVVICGYSTTDGYTSKIITVGVEGDTWRDVIIPKPHRLCEYPPIFANGSLHLMMDSVDLENLEASFFLEPESLGKVLTMDVGREIFYTIPHPECNSGVYTLVEMEGLLCFVDHISNTQLQIWVLKDLELHEWNVKYRIDISHLKKVPFKGFLEDSFPFAITTTLKCKIIIKYYDSVNHLTQFFSYDMDRKQLDEERGLDSAWTKDLSEFEQKFYPLKHVNTLVSF</sequence>
<dbReference type="EMBL" id="JADFTS010000007">
    <property type="protein sequence ID" value="KAF9596691.1"/>
    <property type="molecule type" value="Genomic_DNA"/>
</dbReference>
<protein>
    <recommendedName>
        <fullName evidence="1">F-box associated beta-propeller type 3 domain-containing protein</fullName>
    </recommendedName>
</protein>
<evidence type="ECO:0000313" key="3">
    <source>
        <dbReference type="Proteomes" id="UP000631114"/>
    </source>
</evidence>
<evidence type="ECO:0000313" key="2">
    <source>
        <dbReference type="EMBL" id="KAF9596691.1"/>
    </source>
</evidence>
<dbReference type="Proteomes" id="UP000631114">
    <property type="component" value="Unassembled WGS sequence"/>
</dbReference>
<proteinExistence type="predicted"/>
<dbReference type="InterPro" id="IPR013187">
    <property type="entry name" value="F-box-assoc_dom_typ3"/>
</dbReference>
<dbReference type="PANTHER" id="PTHR31111">
    <property type="entry name" value="BNAA05G37150D PROTEIN-RELATED"/>
    <property type="match status" value="1"/>
</dbReference>
<gene>
    <name evidence="2" type="ORF">IFM89_012890</name>
</gene>
<name>A0A835HCD8_9MAGN</name>
<dbReference type="AlphaFoldDB" id="A0A835HCD8"/>
<reference evidence="2 3" key="1">
    <citation type="submission" date="2020-10" db="EMBL/GenBank/DDBJ databases">
        <title>The Coptis chinensis genome and diversification of protoberbering-type alkaloids.</title>
        <authorList>
            <person name="Wang B."/>
            <person name="Shu S."/>
            <person name="Song C."/>
            <person name="Liu Y."/>
        </authorList>
    </citation>
    <scope>NUCLEOTIDE SEQUENCE [LARGE SCALE GENOMIC DNA]</scope>
    <source>
        <strain evidence="2">HL-2020</strain>
        <tissue evidence="2">Leaf</tissue>
    </source>
</reference>
<accession>A0A835HCD8</accession>
<dbReference type="NCBIfam" id="TIGR01640">
    <property type="entry name" value="F_box_assoc_1"/>
    <property type="match status" value="1"/>
</dbReference>
<dbReference type="InterPro" id="IPR017451">
    <property type="entry name" value="F-box-assoc_interact_dom"/>
</dbReference>